<keyword evidence="2" id="KW-1185">Reference proteome</keyword>
<reference evidence="2" key="1">
    <citation type="journal article" date="2014" name="Environ. Microbiol.">
        <title>Comparative genomics of the marine bacterial genus Glaciecola reveals the high degree of genomic diversity and genomic characteristic for cold adaptation.</title>
        <authorList>
            <person name="Qin Q.L."/>
            <person name="Xie B.B."/>
            <person name="Yu Y."/>
            <person name="Shu Y.L."/>
            <person name="Rong J.C."/>
            <person name="Zhang Y.J."/>
            <person name="Zhao D.L."/>
            <person name="Chen X.L."/>
            <person name="Zhang X.Y."/>
            <person name="Chen B."/>
            <person name="Zhou B.C."/>
            <person name="Zhang Y.Z."/>
        </authorList>
    </citation>
    <scope>NUCLEOTIDE SEQUENCE [LARGE SCALE GENOMIC DNA]</scope>
    <source>
        <strain evidence="2">LMG 21857</strain>
    </source>
</reference>
<dbReference type="AlphaFoldDB" id="K6ZWS8"/>
<name>K6ZWS8_9ALTE</name>
<dbReference type="EMBL" id="BAER01000115">
    <property type="protein sequence ID" value="GAC34702.1"/>
    <property type="molecule type" value="Genomic_DNA"/>
</dbReference>
<evidence type="ECO:0000313" key="2">
    <source>
        <dbReference type="Proteomes" id="UP000006322"/>
    </source>
</evidence>
<evidence type="ECO:0000313" key="1">
    <source>
        <dbReference type="EMBL" id="GAC34702.1"/>
    </source>
</evidence>
<organism evidence="1 2">
    <name type="scientific">Paraglaciecola polaris LMG 21857</name>
    <dbReference type="NCBI Taxonomy" id="1129793"/>
    <lineage>
        <taxon>Bacteria</taxon>
        <taxon>Pseudomonadati</taxon>
        <taxon>Pseudomonadota</taxon>
        <taxon>Gammaproteobacteria</taxon>
        <taxon>Alteromonadales</taxon>
        <taxon>Alteromonadaceae</taxon>
        <taxon>Paraglaciecola</taxon>
    </lineage>
</organism>
<proteinExistence type="predicted"/>
<gene>
    <name evidence="1" type="ORF">GPLA_3821</name>
</gene>
<protein>
    <submittedName>
        <fullName evidence="1">Uncharacterized protein</fullName>
    </submittedName>
</protein>
<accession>K6ZWS8</accession>
<sequence>MEYRFSRKLNGRKLVWFGKFMCRHKKTELKSSVLSKYD</sequence>
<dbReference type="Proteomes" id="UP000006322">
    <property type="component" value="Unassembled WGS sequence"/>
</dbReference>
<comment type="caution">
    <text evidence="1">The sequence shown here is derived from an EMBL/GenBank/DDBJ whole genome shotgun (WGS) entry which is preliminary data.</text>
</comment>